<dbReference type="PANTHER" id="PTHR30055:SF151">
    <property type="entry name" value="TRANSCRIPTIONAL REGULATORY PROTEIN"/>
    <property type="match status" value="1"/>
</dbReference>
<keyword evidence="2 4" id="KW-0238">DNA-binding</keyword>
<dbReference type="InterPro" id="IPR036271">
    <property type="entry name" value="Tet_transcr_reg_TetR-rel_C_sf"/>
</dbReference>
<keyword evidence="1" id="KW-0805">Transcription regulation</keyword>
<dbReference type="SUPFAM" id="SSF46689">
    <property type="entry name" value="Homeodomain-like"/>
    <property type="match status" value="1"/>
</dbReference>
<keyword evidence="3" id="KW-0804">Transcription</keyword>
<evidence type="ECO:0000256" key="3">
    <source>
        <dbReference type="ARBA" id="ARBA00023163"/>
    </source>
</evidence>
<dbReference type="PROSITE" id="PS50977">
    <property type="entry name" value="HTH_TETR_2"/>
    <property type="match status" value="1"/>
</dbReference>
<proteinExistence type="predicted"/>
<evidence type="ECO:0000256" key="1">
    <source>
        <dbReference type="ARBA" id="ARBA00023015"/>
    </source>
</evidence>
<dbReference type="GO" id="GO:0045892">
    <property type="term" value="P:negative regulation of DNA-templated transcription"/>
    <property type="evidence" value="ECO:0007669"/>
    <property type="project" value="InterPro"/>
</dbReference>
<dbReference type="Pfam" id="PF02909">
    <property type="entry name" value="TetR_C_1"/>
    <property type="match status" value="1"/>
</dbReference>
<sequence>MPAAPATARRTADDVVDAALDILDSHGLPGLSMRRIADSLDLQPSALYWHFPNKQSLLAAVSERILAPLRNSHATDFQQVADEFRAALRDHRDGAELVYSSYALGLSGVPALGLFEAAAQGSEQAQTAARTAVHYVLGFVFFEQQQEFATRLGVIDAPSADRDADFAAGVALLAAGLPAVSTS</sequence>
<dbReference type="InterPro" id="IPR001647">
    <property type="entry name" value="HTH_TetR"/>
</dbReference>
<evidence type="ECO:0000259" key="5">
    <source>
        <dbReference type="PROSITE" id="PS50977"/>
    </source>
</evidence>
<dbReference type="SUPFAM" id="SSF48498">
    <property type="entry name" value="Tetracyclin repressor-like, C-terminal domain"/>
    <property type="match status" value="1"/>
</dbReference>
<evidence type="ECO:0000313" key="7">
    <source>
        <dbReference type="Proteomes" id="UP000250028"/>
    </source>
</evidence>
<organism evidence="6 7">
    <name type="scientific">Branchiibius hedensis</name>
    <dbReference type="NCBI Taxonomy" id="672460"/>
    <lineage>
        <taxon>Bacteria</taxon>
        <taxon>Bacillati</taxon>
        <taxon>Actinomycetota</taxon>
        <taxon>Actinomycetes</taxon>
        <taxon>Micrococcales</taxon>
        <taxon>Dermacoccaceae</taxon>
        <taxon>Branchiibius</taxon>
    </lineage>
</organism>
<feature type="domain" description="HTH tetR-type" evidence="5">
    <location>
        <begin position="9"/>
        <end position="69"/>
    </location>
</feature>
<dbReference type="GO" id="GO:0000976">
    <property type="term" value="F:transcription cis-regulatory region binding"/>
    <property type="evidence" value="ECO:0007669"/>
    <property type="project" value="TreeGrafter"/>
</dbReference>
<evidence type="ECO:0000256" key="2">
    <source>
        <dbReference type="ARBA" id="ARBA00023125"/>
    </source>
</evidence>
<keyword evidence="7" id="KW-1185">Reference proteome</keyword>
<dbReference type="PANTHER" id="PTHR30055">
    <property type="entry name" value="HTH-TYPE TRANSCRIPTIONAL REGULATOR RUTR"/>
    <property type="match status" value="1"/>
</dbReference>
<dbReference type="Gene3D" id="1.10.10.60">
    <property type="entry name" value="Homeodomain-like"/>
    <property type="match status" value="1"/>
</dbReference>
<dbReference type="Gene3D" id="1.10.357.10">
    <property type="entry name" value="Tetracycline Repressor, domain 2"/>
    <property type="match status" value="1"/>
</dbReference>
<dbReference type="InterPro" id="IPR009057">
    <property type="entry name" value="Homeodomain-like_sf"/>
</dbReference>
<dbReference type="OrthoDB" id="3819648at2"/>
<dbReference type="Pfam" id="PF00440">
    <property type="entry name" value="TetR_N"/>
    <property type="match status" value="1"/>
</dbReference>
<dbReference type="InterPro" id="IPR004111">
    <property type="entry name" value="Repressor_TetR_C"/>
</dbReference>
<protein>
    <submittedName>
        <fullName evidence="6">Tetracyclin repressor, C-terminal all-alpha domain</fullName>
    </submittedName>
</protein>
<evidence type="ECO:0000256" key="4">
    <source>
        <dbReference type="PROSITE-ProRule" id="PRU00335"/>
    </source>
</evidence>
<feature type="DNA-binding region" description="H-T-H motif" evidence="4">
    <location>
        <begin position="32"/>
        <end position="51"/>
    </location>
</feature>
<dbReference type="GO" id="GO:0003700">
    <property type="term" value="F:DNA-binding transcription factor activity"/>
    <property type="evidence" value="ECO:0007669"/>
    <property type="project" value="TreeGrafter"/>
</dbReference>
<name>A0A2Y8ZV60_9MICO</name>
<dbReference type="InterPro" id="IPR050109">
    <property type="entry name" value="HTH-type_TetR-like_transc_reg"/>
</dbReference>
<dbReference type="AlphaFoldDB" id="A0A2Y8ZV60"/>
<evidence type="ECO:0000313" key="6">
    <source>
        <dbReference type="EMBL" id="SSA35386.1"/>
    </source>
</evidence>
<accession>A0A2Y8ZV60</accession>
<dbReference type="RefSeq" id="WP_109686615.1">
    <property type="nucleotide sequence ID" value="NZ_QGDN01000001.1"/>
</dbReference>
<gene>
    <name evidence="6" type="ORF">SAMN04489750_2740</name>
</gene>
<dbReference type="EMBL" id="UESZ01000001">
    <property type="protein sequence ID" value="SSA35386.1"/>
    <property type="molecule type" value="Genomic_DNA"/>
</dbReference>
<dbReference type="Proteomes" id="UP000250028">
    <property type="component" value="Unassembled WGS sequence"/>
</dbReference>
<dbReference type="PRINTS" id="PR00455">
    <property type="entry name" value="HTHTETR"/>
</dbReference>
<reference evidence="7" key="1">
    <citation type="submission" date="2016-10" db="EMBL/GenBank/DDBJ databases">
        <authorList>
            <person name="Varghese N."/>
            <person name="Submissions S."/>
        </authorList>
    </citation>
    <scope>NUCLEOTIDE SEQUENCE [LARGE SCALE GENOMIC DNA]</scope>
    <source>
        <strain evidence="7">DSM 22951</strain>
    </source>
</reference>